<keyword evidence="5 6" id="KW-0472">Membrane</keyword>
<evidence type="ECO:0000313" key="9">
    <source>
        <dbReference type="EMBL" id="MUG72032.1"/>
    </source>
</evidence>
<evidence type="ECO:0000256" key="4">
    <source>
        <dbReference type="ARBA" id="ARBA00022989"/>
    </source>
</evidence>
<dbReference type="InterPro" id="IPR029787">
    <property type="entry name" value="Nucleotide_cyclase"/>
</dbReference>
<dbReference type="GO" id="GO:0005886">
    <property type="term" value="C:plasma membrane"/>
    <property type="evidence" value="ECO:0007669"/>
    <property type="project" value="UniProtKB-SubCell"/>
</dbReference>
<name>A0A7X2ZBY5_9BACL</name>
<dbReference type="InterPro" id="IPR033479">
    <property type="entry name" value="dCache_1"/>
</dbReference>
<feature type="transmembrane region" description="Helical" evidence="6">
    <location>
        <begin position="176"/>
        <end position="193"/>
    </location>
</feature>
<dbReference type="Gene3D" id="3.30.70.270">
    <property type="match status" value="1"/>
</dbReference>
<protein>
    <submittedName>
        <fullName evidence="9">EAL domain-containing protein</fullName>
    </submittedName>
</protein>
<evidence type="ECO:0000256" key="1">
    <source>
        <dbReference type="ARBA" id="ARBA00004651"/>
    </source>
</evidence>
<dbReference type="CDD" id="cd01948">
    <property type="entry name" value="EAL"/>
    <property type="match status" value="1"/>
</dbReference>
<feature type="transmembrane region" description="Helical" evidence="6">
    <location>
        <begin position="213"/>
        <end position="233"/>
    </location>
</feature>
<proteinExistence type="predicted"/>
<dbReference type="Gene3D" id="3.20.20.450">
    <property type="entry name" value="EAL domain"/>
    <property type="match status" value="1"/>
</dbReference>
<accession>A0A7X2ZBY5</accession>
<dbReference type="Gene3D" id="6.10.340.10">
    <property type="match status" value="1"/>
</dbReference>
<dbReference type="SMART" id="SM00267">
    <property type="entry name" value="GGDEF"/>
    <property type="match status" value="1"/>
</dbReference>
<dbReference type="FunFam" id="3.30.70.270:FF:000001">
    <property type="entry name" value="Diguanylate cyclase domain protein"/>
    <property type="match status" value="1"/>
</dbReference>
<feature type="domain" description="EAL" evidence="7">
    <location>
        <begin position="750"/>
        <end position="1004"/>
    </location>
</feature>
<evidence type="ECO:0000256" key="3">
    <source>
        <dbReference type="ARBA" id="ARBA00022692"/>
    </source>
</evidence>
<dbReference type="SUPFAM" id="SSF55073">
    <property type="entry name" value="Nucleotide cyclase"/>
    <property type="match status" value="1"/>
</dbReference>
<evidence type="ECO:0000256" key="5">
    <source>
        <dbReference type="ARBA" id="ARBA00023136"/>
    </source>
</evidence>
<evidence type="ECO:0000259" key="8">
    <source>
        <dbReference type="PROSITE" id="PS50887"/>
    </source>
</evidence>
<dbReference type="CDD" id="cd01949">
    <property type="entry name" value="GGDEF"/>
    <property type="match status" value="1"/>
</dbReference>
<evidence type="ECO:0000256" key="2">
    <source>
        <dbReference type="ARBA" id="ARBA00022475"/>
    </source>
</evidence>
<dbReference type="PANTHER" id="PTHR44757">
    <property type="entry name" value="DIGUANYLATE CYCLASE DGCP"/>
    <property type="match status" value="1"/>
</dbReference>
<dbReference type="PANTHER" id="PTHR44757:SF2">
    <property type="entry name" value="BIOFILM ARCHITECTURE MAINTENANCE PROTEIN MBAA"/>
    <property type="match status" value="1"/>
</dbReference>
<evidence type="ECO:0000256" key="6">
    <source>
        <dbReference type="SAM" id="Phobius"/>
    </source>
</evidence>
<dbReference type="NCBIfam" id="TIGR00254">
    <property type="entry name" value="GGDEF"/>
    <property type="match status" value="1"/>
</dbReference>
<keyword evidence="10" id="KW-1185">Reference proteome</keyword>
<feature type="transmembrane region" description="Helical" evidence="6">
    <location>
        <begin position="72"/>
        <end position="92"/>
    </location>
</feature>
<comment type="caution">
    <text evidence="9">The sequence shown here is derived from an EMBL/GenBank/DDBJ whole genome shotgun (WGS) entry which is preliminary data.</text>
</comment>
<dbReference type="PROSITE" id="PS50883">
    <property type="entry name" value="EAL"/>
    <property type="match status" value="1"/>
</dbReference>
<dbReference type="SUPFAM" id="SSF141868">
    <property type="entry name" value="EAL domain-like"/>
    <property type="match status" value="1"/>
</dbReference>
<dbReference type="InterPro" id="IPR035919">
    <property type="entry name" value="EAL_sf"/>
</dbReference>
<dbReference type="FunFam" id="3.20.20.450:FF:000001">
    <property type="entry name" value="Cyclic di-GMP phosphodiesterase yahA"/>
    <property type="match status" value="1"/>
</dbReference>
<reference evidence="9 10" key="1">
    <citation type="submission" date="2019-11" db="EMBL/GenBank/DDBJ databases">
        <title>Draft genome sequences of five Paenibacillus species of dairy origin.</title>
        <authorList>
            <person name="Olajide A.M."/>
            <person name="Chen S."/>
            <person name="Lapointe G."/>
        </authorList>
    </citation>
    <scope>NUCLEOTIDE SEQUENCE [LARGE SCALE GENOMIC DNA]</scope>
    <source>
        <strain evidence="9 10">2CS3</strain>
    </source>
</reference>
<dbReference type="EMBL" id="WNZX01000012">
    <property type="protein sequence ID" value="MUG72032.1"/>
    <property type="molecule type" value="Genomic_DNA"/>
</dbReference>
<sequence length="1005" mass="114014">MMAGLQFKTLPFGSVFCLVGGLSFTRYGSKLSWMGAAILFTRTSSPVVSFFYLVLLLVLACLGNIMNLSLFYGVDFIFGSIFVWLIMKLYGFKWGLIGSILASSATLILWNHPYAMLVFIAETIFVGLFYRQKISNFVFLVALFWILLGMPMIWLSYHYGLQMDATATLTVMLKDAVNSILNALIASLILTYLRAPMGTGRTSKKTSRSLYDILFNIFVALIVFPLLLVMIMVSREEIKKTDAAIQEAAERQSEIIENDISNWRNVHVSAVEQFSNLAAETDLNDAEALQRLTAHFKQIFPDFHNMFITNAAGTTVTFYPLHNMNGQPTLGLNFSDRLYFIQNKESLQLVISDVFAGRGGVSEPIVNISAPIMSGRQFQGIAGGALDLGYISQRIQALTTYTNIHVTIVDRNRHVIASTRSANAVMQEYDWKKDGEIHDLKDGFYYWLPKNIKNPMKRWENSSYIKITPLSGLGDWTVIVESSFAPYQNGLYKSYIKTLTILLICGLIAIIASFFISRSIVRPIIRLAHTTTDLPNKILEKNAVHWPSSLLTEITILIANYRIMAERLHYMFREIQHLAYYDHLTGLPNRVLFNQELEVSLEQSKRNGQTAAILFIDFDRFKVINDTLGHRNGDLLLQQVAERLKSSIESKDFLSRMGGDEFTAVFPNMTREQAAQAAQSMLDLFTAPILISGHEVFITPSIGISMYPDDGEDQETLLKNADQAMYAAKDKGKNMYQFYTSEMDEASCNQMTLETMMRKALDHGEFELYYQPRMNVRSGTFSGLEALIRWRHPERGWIPPTDFIPLAEETGLINPIGEWVLYTACAQNKAWQDAGYPPFSVSVNLSVRQFREQNLVELIPRVLRESGLKPQYLELEITENLSMHHMEYVLSILHEIKRLGIKISMDDFGTGYSSLSYLKKFPIDHLKIDQSFIRDIQDHKEDHSIVKAIIDMAHSLGMIVVAEGVETEAQSALLREMKCDEIQGYLISKPSSVEDIEHFLQTVKF</sequence>
<feature type="transmembrane region" description="Helical" evidence="6">
    <location>
        <begin position="112"/>
        <end position="130"/>
    </location>
</feature>
<dbReference type="Pfam" id="PF00990">
    <property type="entry name" value="GGDEF"/>
    <property type="match status" value="1"/>
</dbReference>
<feature type="transmembrane region" description="Helical" evidence="6">
    <location>
        <begin position="47"/>
        <end position="65"/>
    </location>
</feature>
<dbReference type="Pfam" id="PF02743">
    <property type="entry name" value="dCache_1"/>
    <property type="match status" value="1"/>
</dbReference>
<keyword evidence="2" id="KW-1003">Cell membrane</keyword>
<feature type="domain" description="GGDEF" evidence="8">
    <location>
        <begin position="609"/>
        <end position="741"/>
    </location>
</feature>
<organism evidence="9 10">
    <name type="scientific">Paenibacillus validus</name>
    <dbReference type="NCBI Taxonomy" id="44253"/>
    <lineage>
        <taxon>Bacteria</taxon>
        <taxon>Bacillati</taxon>
        <taxon>Bacillota</taxon>
        <taxon>Bacilli</taxon>
        <taxon>Bacillales</taxon>
        <taxon>Paenibacillaceae</taxon>
        <taxon>Paenibacillus</taxon>
    </lineage>
</organism>
<keyword evidence="4 6" id="KW-1133">Transmembrane helix</keyword>
<gene>
    <name evidence="9" type="ORF">GNP93_15275</name>
</gene>
<dbReference type="AlphaFoldDB" id="A0A7X2ZBY5"/>
<dbReference type="InterPro" id="IPR000160">
    <property type="entry name" value="GGDEF_dom"/>
</dbReference>
<dbReference type="Gene3D" id="3.30.450.20">
    <property type="entry name" value="PAS domain"/>
    <property type="match status" value="1"/>
</dbReference>
<evidence type="ECO:0000313" key="10">
    <source>
        <dbReference type="Proteomes" id="UP000450917"/>
    </source>
</evidence>
<dbReference type="InterPro" id="IPR043128">
    <property type="entry name" value="Rev_trsase/Diguanyl_cyclase"/>
</dbReference>
<dbReference type="PROSITE" id="PS50887">
    <property type="entry name" value="GGDEF"/>
    <property type="match status" value="1"/>
</dbReference>
<dbReference type="Proteomes" id="UP000450917">
    <property type="component" value="Unassembled WGS sequence"/>
</dbReference>
<comment type="subcellular location">
    <subcellularLocation>
        <location evidence="1">Cell membrane</location>
        <topology evidence="1">Multi-pass membrane protein</topology>
    </subcellularLocation>
</comment>
<evidence type="ECO:0000259" key="7">
    <source>
        <dbReference type="PROSITE" id="PS50883"/>
    </source>
</evidence>
<feature type="transmembrane region" description="Helical" evidence="6">
    <location>
        <begin position="495"/>
        <end position="516"/>
    </location>
</feature>
<dbReference type="InterPro" id="IPR001633">
    <property type="entry name" value="EAL_dom"/>
</dbReference>
<feature type="transmembrane region" description="Helical" evidence="6">
    <location>
        <begin position="137"/>
        <end position="156"/>
    </location>
</feature>
<keyword evidence="3 6" id="KW-0812">Transmembrane</keyword>
<dbReference type="SMART" id="SM00052">
    <property type="entry name" value="EAL"/>
    <property type="match status" value="1"/>
</dbReference>
<dbReference type="InterPro" id="IPR052155">
    <property type="entry name" value="Biofilm_reg_signaling"/>
</dbReference>
<dbReference type="Pfam" id="PF00563">
    <property type="entry name" value="EAL"/>
    <property type="match status" value="1"/>
</dbReference>
<dbReference type="CDD" id="cd12914">
    <property type="entry name" value="PDC1_DGC_like"/>
    <property type="match status" value="1"/>
</dbReference>